<name>A0A239SLD3_9STRE</name>
<evidence type="ECO:0000256" key="2">
    <source>
        <dbReference type="ARBA" id="ARBA00023012"/>
    </source>
</evidence>
<dbReference type="InterPro" id="IPR039420">
    <property type="entry name" value="WalR-like"/>
</dbReference>
<dbReference type="KEGG" id="smen:SAMEA4412692_0140"/>
<dbReference type="GO" id="GO:0000976">
    <property type="term" value="F:transcription cis-regulatory region binding"/>
    <property type="evidence" value="ECO:0007669"/>
    <property type="project" value="TreeGrafter"/>
</dbReference>
<dbReference type="PROSITE" id="PS50110">
    <property type="entry name" value="RESPONSE_REGULATORY"/>
    <property type="match status" value="1"/>
</dbReference>
<proteinExistence type="predicted"/>
<dbReference type="Pfam" id="PF00486">
    <property type="entry name" value="Trans_reg_C"/>
    <property type="match status" value="1"/>
</dbReference>
<dbReference type="AlphaFoldDB" id="A0A239SLD3"/>
<dbReference type="GO" id="GO:0032993">
    <property type="term" value="C:protein-DNA complex"/>
    <property type="evidence" value="ECO:0007669"/>
    <property type="project" value="TreeGrafter"/>
</dbReference>
<dbReference type="SUPFAM" id="SSF46894">
    <property type="entry name" value="C-terminal effector domain of the bipartite response regulators"/>
    <property type="match status" value="1"/>
</dbReference>
<evidence type="ECO:0000256" key="3">
    <source>
        <dbReference type="ARBA" id="ARBA00023015"/>
    </source>
</evidence>
<feature type="DNA-binding region" description="OmpR/PhoB-type" evidence="7">
    <location>
        <begin position="130"/>
        <end position="226"/>
    </location>
</feature>
<organism evidence="10 11">
    <name type="scientific">Streptococcus merionis</name>
    <dbReference type="NCBI Taxonomy" id="400065"/>
    <lineage>
        <taxon>Bacteria</taxon>
        <taxon>Bacillati</taxon>
        <taxon>Bacillota</taxon>
        <taxon>Bacilli</taxon>
        <taxon>Lactobacillales</taxon>
        <taxon>Streptococcaceae</taxon>
        <taxon>Streptococcus</taxon>
    </lineage>
</organism>
<dbReference type="GO" id="GO:0005829">
    <property type="term" value="C:cytosol"/>
    <property type="evidence" value="ECO:0007669"/>
    <property type="project" value="TreeGrafter"/>
</dbReference>
<keyword evidence="5" id="KW-0804">Transcription</keyword>
<keyword evidence="1 6" id="KW-0597">Phosphoprotein</keyword>
<gene>
    <name evidence="10" type="primary">phoB</name>
    <name evidence="10" type="ORF">SAMEA4412692_00140</name>
</gene>
<evidence type="ECO:0000256" key="7">
    <source>
        <dbReference type="PROSITE-ProRule" id="PRU01091"/>
    </source>
</evidence>
<evidence type="ECO:0000313" key="10">
    <source>
        <dbReference type="EMBL" id="SNU86221.1"/>
    </source>
</evidence>
<dbReference type="GO" id="GO:0000156">
    <property type="term" value="F:phosphorelay response regulator activity"/>
    <property type="evidence" value="ECO:0007669"/>
    <property type="project" value="TreeGrafter"/>
</dbReference>
<dbReference type="EMBL" id="LT906439">
    <property type="protein sequence ID" value="SNU86221.1"/>
    <property type="molecule type" value="Genomic_DNA"/>
</dbReference>
<evidence type="ECO:0000259" key="9">
    <source>
        <dbReference type="PROSITE" id="PS51755"/>
    </source>
</evidence>
<keyword evidence="2" id="KW-0902">Two-component regulatory system</keyword>
<dbReference type="CDD" id="cd00383">
    <property type="entry name" value="trans_reg_C"/>
    <property type="match status" value="1"/>
</dbReference>
<keyword evidence="4 7" id="KW-0238">DNA-binding</keyword>
<dbReference type="Proteomes" id="UP000215185">
    <property type="component" value="Chromosome 1"/>
</dbReference>
<accession>A0A239SLD3</accession>
<sequence length="229" mass="26561">MIWCLEDDDSIREIVLYTLKSTGFEGRGFPDARSFFEALSSKEVDPPDLLLLDIMLPDQDGVAVLKELRSQSDFGDFPIIMTTAKGSEYDKIKCLDLGADDYMVKPFGMMEMISRIKAVLRRYQGPTNQVERLTFQELSLNLTEHKVKLIDETISLTFKEFELLKRFLKHPNRVFTREELLQKIWGMDYLGETRTVDAHIKTLRQKLGEYGSHIRTIRHVGYSWEAGDR</sequence>
<dbReference type="SUPFAM" id="SSF52172">
    <property type="entry name" value="CheY-like"/>
    <property type="match status" value="1"/>
</dbReference>
<dbReference type="InterPro" id="IPR011006">
    <property type="entry name" value="CheY-like_superfamily"/>
</dbReference>
<dbReference type="STRING" id="1123308.GCA_000380085_00470"/>
<dbReference type="PROSITE" id="PS51755">
    <property type="entry name" value="OMPR_PHOB"/>
    <property type="match status" value="1"/>
</dbReference>
<feature type="modified residue" description="4-aspartylphosphate" evidence="6">
    <location>
        <position position="53"/>
    </location>
</feature>
<dbReference type="InterPro" id="IPR001789">
    <property type="entry name" value="Sig_transdc_resp-reg_receiver"/>
</dbReference>
<dbReference type="SMART" id="SM00448">
    <property type="entry name" value="REC"/>
    <property type="match status" value="1"/>
</dbReference>
<dbReference type="OrthoDB" id="9790442at2"/>
<evidence type="ECO:0000256" key="4">
    <source>
        <dbReference type="ARBA" id="ARBA00023125"/>
    </source>
</evidence>
<dbReference type="PANTHER" id="PTHR48111:SF1">
    <property type="entry name" value="TWO-COMPONENT RESPONSE REGULATOR ORR33"/>
    <property type="match status" value="1"/>
</dbReference>
<keyword evidence="3" id="KW-0805">Transcription regulation</keyword>
<feature type="domain" description="OmpR/PhoB-type" evidence="9">
    <location>
        <begin position="130"/>
        <end position="226"/>
    </location>
</feature>
<reference evidence="10 11" key="1">
    <citation type="submission" date="2017-06" db="EMBL/GenBank/DDBJ databases">
        <authorList>
            <consortium name="Pathogen Informatics"/>
        </authorList>
    </citation>
    <scope>NUCLEOTIDE SEQUENCE [LARGE SCALE GENOMIC DNA]</scope>
    <source>
        <strain evidence="10 11">NCTC13788</strain>
    </source>
</reference>
<dbReference type="Gene3D" id="6.10.250.690">
    <property type="match status" value="1"/>
</dbReference>
<dbReference type="RefSeq" id="WP_018373033.1">
    <property type="nucleotide sequence ID" value="NZ_CASUGH010000203.1"/>
</dbReference>
<dbReference type="Gene3D" id="3.40.50.2300">
    <property type="match status" value="1"/>
</dbReference>
<dbReference type="eggNOG" id="COG0745">
    <property type="taxonomic scope" value="Bacteria"/>
</dbReference>
<evidence type="ECO:0000256" key="6">
    <source>
        <dbReference type="PROSITE-ProRule" id="PRU00169"/>
    </source>
</evidence>
<evidence type="ECO:0000259" key="8">
    <source>
        <dbReference type="PROSITE" id="PS50110"/>
    </source>
</evidence>
<dbReference type="GO" id="GO:0006355">
    <property type="term" value="P:regulation of DNA-templated transcription"/>
    <property type="evidence" value="ECO:0007669"/>
    <property type="project" value="InterPro"/>
</dbReference>
<dbReference type="PANTHER" id="PTHR48111">
    <property type="entry name" value="REGULATOR OF RPOS"/>
    <property type="match status" value="1"/>
</dbReference>
<dbReference type="SMART" id="SM00862">
    <property type="entry name" value="Trans_reg_C"/>
    <property type="match status" value="1"/>
</dbReference>
<feature type="domain" description="Response regulatory" evidence="8">
    <location>
        <begin position="1"/>
        <end position="120"/>
    </location>
</feature>
<protein>
    <submittedName>
        <fullName evidence="10">OmpR family two component system phosphate regulon response regulator</fullName>
    </submittedName>
</protein>
<dbReference type="InterPro" id="IPR001867">
    <property type="entry name" value="OmpR/PhoB-type_DNA-bd"/>
</dbReference>
<evidence type="ECO:0000313" key="11">
    <source>
        <dbReference type="Proteomes" id="UP000215185"/>
    </source>
</evidence>
<evidence type="ECO:0000256" key="5">
    <source>
        <dbReference type="ARBA" id="ARBA00023163"/>
    </source>
</evidence>
<dbReference type="InterPro" id="IPR016032">
    <property type="entry name" value="Sig_transdc_resp-reg_C-effctor"/>
</dbReference>
<keyword evidence="11" id="KW-1185">Reference proteome</keyword>
<evidence type="ECO:0000256" key="1">
    <source>
        <dbReference type="ARBA" id="ARBA00022553"/>
    </source>
</evidence>
<dbReference type="Pfam" id="PF00072">
    <property type="entry name" value="Response_reg"/>
    <property type="match status" value="1"/>
</dbReference>
<dbReference type="InterPro" id="IPR036388">
    <property type="entry name" value="WH-like_DNA-bd_sf"/>
</dbReference>
<dbReference type="Gene3D" id="1.10.10.10">
    <property type="entry name" value="Winged helix-like DNA-binding domain superfamily/Winged helix DNA-binding domain"/>
    <property type="match status" value="1"/>
</dbReference>